<dbReference type="InterPro" id="IPR007019">
    <property type="entry name" value="SURF6"/>
</dbReference>
<evidence type="ECO:0000256" key="1">
    <source>
        <dbReference type="ARBA" id="ARBA00004123"/>
    </source>
</evidence>
<name>A0ABR3IRY4_9AGAR</name>
<sequence>MPTALNELRASLERHNETFETLLSLIPAKFYITQELSEQQAASKYQKHSKNQKAPKQAIKEASKKAKREKLDPANQKSIIDIQNEAAQLALDSTATVNGKGKRKAPSSGSDSGDSEEDEGASDDDEDDDNEVMDEDEGDLNIDDDIQMDDASLDAPPPSRTKSKSKGKSRLPATPDADSPIVPLPHSSDITELREKFQTRMELLRNRRRGITSTNPNGEPSDKDALLEERRQQRAAMRERRRKETKEKIRKQEEAKGKRKDKDKDANKPRTQGTAHKTQLLVPDHPQSSLTNIAFSALPSSSGAGSSSKAARAVKQHLTTASDPAQALAQLAARKAKLESLPAEKRAAIQERERWEKAEARLEGVKVRDDEGRLKKAVKRKDKEKTKSKKAWDDRKEQLAASMAAKQKKRTDNIAMRHERKNEKRKGGPTSKGKGGKPKGKARPGFEGKSFGKPKPKGK</sequence>
<dbReference type="InterPro" id="IPR029190">
    <property type="entry name" value="Rrp14/SURF6_C"/>
</dbReference>
<feature type="domain" description="Ribosomal RNA-processing protein 14 N-terminal" evidence="6">
    <location>
        <begin position="11"/>
        <end position="74"/>
    </location>
</feature>
<keyword evidence="8" id="KW-1185">Reference proteome</keyword>
<dbReference type="InterPro" id="IPR029188">
    <property type="entry name" value="Rrp14_N"/>
</dbReference>
<evidence type="ECO:0000256" key="2">
    <source>
        <dbReference type="ARBA" id="ARBA00005904"/>
    </source>
</evidence>
<evidence type="ECO:0000256" key="4">
    <source>
        <dbReference type="SAM" id="MobiDB-lite"/>
    </source>
</evidence>
<evidence type="ECO:0000256" key="3">
    <source>
        <dbReference type="ARBA" id="ARBA00023242"/>
    </source>
</evidence>
<feature type="compositionally biased region" description="Basic and acidic residues" evidence="4">
    <location>
        <begin position="220"/>
        <end position="268"/>
    </location>
</feature>
<feature type="domain" description="Ribosomal RNA-processing protein 14/surfeit locus protein 6 C-terminal" evidence="5">
    <location>
        <begin position="225"/>
        <end position="427"/>
    </location>
</feature>
<comment type="caution">
    <text evidence="7">The sequence shown here is derived from an EMBL/GenBank/DDBJ whole genome shotgun (WGS) entry which is preliminary data.</text>
</comment>
<evidence type="ECO:0008006" key="9">
    <source>
        <dbReference type="Google" id="ProtNLM"/>
    </source>
</evidence>
<gene>
    <name evidence="7" type="ORF">HGRIS_012277</name>
</gene>
<dbReference type="Pfam" id="PF15459">
    <property type="entry name" value="RRP14"/>
    <property type="match status" value="1"/>
</dbReference>
<evidence type="ECO:0000259" key="6">
    <source>
        <dbReference type="Pfam" id="PF15459"/>
    </source>
</evidence>
<feature type="region of interest" description="Disordered" evidence="4">
    <location>
        <begin position="93"/>
        <end position="288"/>
    </location>
</feature>
<evidence type="ECO:0000313" key="7">
    <source>
        <dbReference type="EMBL" id="KAL0946001.1"/>
    </source>
</evidence>
<feature type="compositionally biased region" description="Basic and acidic residues" evidence="4">
    <location>
        <begin position="58"/>
        <end position="72"/>
    </location>
</feature>
<protein>
    <recommendedName>
        <fullName evidence="9">SURF6-domain-containing protein</fullName>
    </recommendedName>
</protein>
<keyword evidence="3" id="KW-0539">Nucleus</keyword>
<comment type="similarity">
    <text evidence="2">Belongs to the SURF6 family.</text>
</comment>
<evidence type="ECO:0000259" key="5">
    <source>
        <dbReference type="Pfam" id="PF04935"/>
    </source>
</evidence>
<accession>A0ABR3IRY4</accession>
<evidence type="ECO:0000313" key="8">
    <source>
        <dbReference type="Proteomes" id="UP001556367"/>
    </source>
</evidence>
<dbReference type="EMBL" id="JASNQZ010000015">
    <property type="protein sequence ID" value="KAL0946001.1"/>
    <property type="molecule type" value="Genomic_DNA"/>
</dbReference>
<dbReference type="PANTHER" id="PTHR14369">
    <property type="entry name" value="SURFEIT LOCUS PROTEIN 6"/>
    <property type="match status" value="1"/>
</dbReference>
<dbReference type="Proteomes" id="UP001556367">
    <property type="component" value="Unassembled WGS sequence"/>
</dbReference>
<feature type="compositionally biased region" description="Basic and acidic residues" evidence="4">
    <location>
        <begin position="381"/>
        <end position="398"/>
    </location>
</feature>
<feature type="compositionally biased region" description="Basic and acidic residues" evidence="4">
    <location>
        <begin position="410"/>
        <end position="426"/>
    </location>
</feature>
<organism evidence="7 8">
    <name type="scientific">Hohenbuehelia grisea</name>
    <dbReference type="NCBI Taxonomy" id="104357"/>
    <lineage>
        <taxon>Eukaryota</taxon>
        <taxon>Fungi</taxon>
        <taxon>Dikarya</taxon>
        <taxon>Basidiomycota</taxon>
        <taxon>Agaricomycotina</taxon>
        <taxon>Agaricomycetes</taxon>
        <taxon>Agaricomycetidae</taxon>
        <taxon>Agaricales</taxon>
        <taxon>Pleurotineae</taxon>
        <taxon>Pleurotaceae</taxon>
        <taxon>Hohenbuehelia</taxon>
    </lineage>
</organism>
<feature type="compositionally biased region" description="Acidic residues" evidence="4">
    <location>
        <begin position="113"/>
        <end position="152"/>
    </location>
</feature>
<feature type="region of interest" description="Disordered" evidence="4">
    <location>
        <begin position="360"/>
        <end position="459"/>
    </location>
</feature>
<feature type="compositionally biased region" description="Basic and acidic residues" evidence="4">
    <location>
        <begin position="360"/>
        <end position="374"/>
    </location>
</feature>
<dbReference type="Pfam" id="PF04935">
    <property type="entry name" value="SURF6"/>
    <property type="match status" value="1"/>
</dbReference>
<dbReference type="PANTHER" id="PTHR14369:SF0">
    <property type="entry name" value="SURFEIT LOCUS PROTEIN 6"/>
    <property type="match status" value="1"/>
</dbReference>
<reference evidence="8" key="1">
    <citation type="submission" date="2024-06" db="EMBL/GenBank/DDBJ databases">
        <title>Multi-omics analyses provide insights into the biosynthesis of the anticancer antibiotic pleurotin in Hohenbuehelia grisea.</title>
        <authorList>
            <person name="Weaver J.A."/>
            <person name="Alberti F."/>
        </authorList>
    </citation>
    <scope>NUCLEOTIDE SEQUENCE [LARGE SCALE GENOMIC DNA]</scope>
    <source>
        <strain evidence="8">T-177</strain>
    </source>
</reference>
<feature type="compositionally biased region" description="Basic and acidic residues" evidence="4">
    <location>
        <begin position="189"/>
        <end position="205"/>
    </location>
</feature>
<comment type="subcellular location">
    <subcellularLocation>
        <location evidence="1">Nucleus</location>
    </subcellularLocation>
</comment>
<feature type="region of interest" description="Disordered" evidence="4">
    <location>
        <begin position="38"/>
        <end position="79"/>
    </location>
</feature>
<proteinExistence type="inferred from homology"/>